<evidence type="ECO:0000259" key="14">
    <source>
        <dbReference type="Pfam" id="PF20260"/>
    </source>
</evidence>
<name>A0A1X4GBF0_9CYAN</name>
<comment type="similarity">
    <text evidence="2 12">Belongs to the RNA methyltransferase RsmE family.</text>
</comment>
<comment type="caution">
    <text evidence="15">The sequence shown here is derived from an EMBL/GenBank/DDBJ whole genome shotgun (WGS) entry which is preliminary data.</text>
</comment>
<dbReference type="InterPro" id="IPR006700">
    <property type="entry name" value="RsmE"/>
</dbReference>
<proteinExistence type="inferred from homology"/>
<dbReference type="GO" id="GO:0070042">
    <property type="term" value="F:rRNA (uridine-N3-)-methyltransferase activity"/>
    <property type="evidence" value="ECO:0007669"/>
    <property type="project" value="TreeGrafter"/>
</dbReference>
<evidence type="ECO:0000256" key="10">
    <source>
        <dbReference type="ARBA" id="ARBA00025699"/>
    </source>
</evidence>
<dbReference type="InterPro" id="IPR029026">
    <property type="entry name" value="tRNA_m1G_MTases_N"/>
</dbReference>
<dbReference type="InterPro" id="IPR029028">
    <property type="entry name" value="Alpha/beta_knot_MTases"/>
</dbReference>
<gene>
    <name evidence="15" type="ORF">B7O87_02635</name>
</gene>
<dbReference type="Proteomes" id="UP000192997">
    <property type="component" value="Unassembled WGS sequence"/>
</dbReference>
<dbReference type="PANTHER" id="PTHR30027:SF3">
    <property type="entry name" value="16S RRNA (URACIL(1498)-N(3))-METHYLTRANSFERASE"/>
    <property type="match status" value="1"/>
</dbReference>
<evidence type="ECO:0000256" key="4">
    <source>
        <dbReference type="ARBA" id="ARBA00013673"/>
    </source>
</evidence>
<dbReference type="NCBIfam" id="NF008697">
    <property type="entry name" value="PRK11713.4-1"/>
    <property type="match status" value="1"/>
</dbReference>
<dbReference type="EC" id="2.1.1.193" evidence="3 12"/>
<evidence type="ECO:0000256" key="12">
    <source>
        <dbReference type="PIRNR" id="PIRNR015601"/>
    </source>
</evidence>
<evidence type="ECO:0000313" key="16">
    <source>
        <dbReference type="Proteomes" id="UP000192997"/>
    </source>
</evidence>
<comment type="catalytic activity">
    <reaction evidence="11 12">
        <text>uridine(1498) in 16S rRNA + S-adenosyl-L-methionine = N(3)-methyluridine(1498) in 16S rRNA + S-adenosyl-L-homocysteine + H(+)</text>
        <dbReference type="Rhea" id="RHEA:42920"/>
        <dbReference type="Rhea" id="RHEA-COMP:10283"/>
        <dbReference type="Rhea" id="RHEA-COMP:10284"/>
        <dbReference type="ChEBI" id="CHEBI:15378"/>
        <dbReference type="ChEBI" id="CHEBI:57856"/>
        <dbReference type="ChEBI" id="CHEBI:59789"/>
        <dbReference type="ChEBI" id="CHEBI:65315"/>
        <dbReference type="ChEBI" id="CHEBI:74502"/>
        <dbReference type="EC" id="2.1.1.193"/>
    </reaction>
</comment>
<dbReference type="PIRSF" id="PIRSF015601">
    <property type="entry name" value="MTase_slr0722"/>
    <property type="match status" value="1"/>
</dbReference>
<keyword evidence="9 12" id="KW-0949">S-adenosyl-L-methionine</keyword>
<dbReference type="NCBIfam" id="TIGR00046">
    <property type="entry name" value="RsmE family RNA methyltransferase"/>
    <property type="match status" value="1"/>
</dbReference>
<dbReference type="Pfam" id="PF20260">
    <property type="entry name" value="PUA_4"/>
    <property type="match status" value="1"/>
</dbReference>
<dbReference type="GO" id="GO:0005737">
    <property type="term" value="C:cytoplasm"/>
    <property type="evidence" value="ECO:0007669"/>
    <property type="project" value="UniProtKB-SubCell"/>
</dbReference>
<accession>A0A1X4GBF0</accession>
<keyword evidence="7 12" id="KW-0489">Methyltransferase</keyword>
<keyword evidence="5 12" id="KW-0963">Cytoplasm</keyword>
<evidence type="ECO:0000256" key="6">
    <source>
        <dbReference type="ARBA" id="ARBA00022552"/>
    </source>
</evidence>
<dbReference type="GO" id="GO:0070475">
    <property type="term" value="P:rRNA base methylation"/>
    <property type="evidence" value="ECO:0007669"/>
    <property type="project" value="TreeGrafter"/>
</dbReference>
<feature type="domain" description="Ribosomal RNA small subunit methyltransferase E PUA-like" evidence="14">
    <location>
        <begin position="21"/>
        <end position="57"/>
    </location>
</feature>
<evidence type="ECO:0000259" key="13">
    <source>
        <dbReference type="Pfam" id="PF04452"/>
    </source>
</evidence>
<evidence type="ECO:0000256" key="8">
    <source>
        <dbReference type="ARBA" id="ARBA00022679"/>
    </source>
</evidence>
<evidence type="ECO:0000256" key="11">
    <source>
        <dbReference type="ARBA" id="ARBA00047944"/>
    </source>
</evidence>
<dbReference type="AlphaFoldDB" id="A0A1X4GBF0"/>
<evidence type="ECO:0000256" key="9">
    <source>
        <dbReference type="ARBA" id="ARBA00022691"/>
    </source>
</evidence>
<evidence type="ECO:0000256" key="1">
    <source>
        <dbReference type="ARBA" id="ARBA00004496"/>
    </source>
</evidence>
<organism evidence="15 16">
    <name type="scientific">Cylindrospermopsis raciborskii CENA303</name>
    <dbReference type="NCBI Taxonomy" id="1170769"/>
    <lineage>
        <taxon>Bacteria</taxon>
        <taxon>Bacillati</taxon>
        <taxon>Cyanobacteriota</taxon>
        <taxon>Cyanophyceae</taxon>
        <taxon>Nostocales</taxon>
        <taxon>Aphanizomenonaceae</taxon>
        <taxon>Cylindrospermopsis</taxon>
    </lineage>
</organism>
<dbReference type="SUPFAM" id="SSF75217">
    <property type="entry name" value="alpha/beta knot"/>
    <property type="match status" value="1"/>
</dbReference>
<feature type="domain" description="Ribosomal RNA small subunit methyltransferase E methyltransferase" evidence="13">
    <location>
        <begin position="71"/>
        <end position="232"/>
    </location>
</feature>
<sequence length="250" mass="27775">MAQLQRLTIQISQLQQNQVLLTPKQKHYLLRVLRLQDGDQFISMDGMGKWWLTKLTADTAQILQTLTPKTELPLSITLILALPKGNAFDDVVRYSTELGVSSILPVLSDRTLLNPSPQKLERWRRIAKEAAEQSERAFVPTILEPVAFSTALSEYSNFKCYICEARGSYPHLINIINIPLKDIKEVVIAIGPEGGWTETEIATAILAKFQPVSLGDRILRAATAPIVALSLIAAACEIPFPTTPQKVFVD</sequence>
<dbReference type="InterPro" id="IPR046886">
    <property type="entry name" value="RsmE_MTase_dom"/>
</dbReference>
<dbReference type="EMBL" id="NBYN01000010">
    <property type="protein sequence ID" value="OSO94462.1"/>
    <property type="molecule type" value="Genomic_DNA"/>
</dbReference>
<evidence type="ECO:0000256" key="5">
    <source>
        <dbReference type="ARBA" id="ARBA00022490"/>
    </source>
</evidence>
<dbReference type="PANTHER" id="PTHR30027">
    <property type="entry name" value="RIBOSOMAL RNA SMALL SUBUNIT METHYLTRANSFERASE E"/>
    <property type="match status" value="1"/>
</dbReference>
<dbReference type="CDD" id="cd18084">
    <property type="entry name" value="RsmE-like"/>
    <property type="match status" value="1"/>
</dbReference>
<evidence type="ECO:0000313" key="15">
    <source>
        <dbReference type="EMBL" id="OSO94462.1"/>
    </source>
</evidence>
<evidence type="ECO:0000256" key="3">
    <source>
        <dbReference type="ARBA" id="ARBA00012328"/>
    </source>
</evidence>
<comment type="function">
    <text evidence="10 12">Specifically methylates the N3 position of the uracil ring of uridine 1498 (m3U1498) in 16S rRNA. Acts on the fully assembled 30S ribosomal subunit.</text>
</comment>
<dbReference type="RefSeq" id="WP_085727080.1">
    <property type="nucleotide sequence ID" value="NZ_NBYN01000010.1"/>
</dbReference>
<dbReference type="SUPFAM" id="SSF88697">
    <property type="entry name" value="PUA domain-like"/>
    <property type="match status" value="1"/>
</dbReference>
<keyword evidence="6 12" id="KW-0698">rRNA processing</keyword>
<dbReference type="Gene3D" id="3.40.1280.10">
    <property type="match status" value="1"/>
</dbReference>
<evidence type="ECO:0000256" key="7">
    <source>
        <dbReference type="ARBA" id="ARBA00022603"/>
    </source>
</evidence>
<keyword evidence="8 12" id="KW-0808">Transferase</keyword>
<reference evidence="16" key="1">
    <citation type="submission" date="2017-04" db="EMBL/GenBank/DDBJ databases">
        <authorList>
            <person name="Abreu V.A."/>
            <person name="Popin R.V."/>
            <person name="Rigonato J."/>
            <person name="Andreote A.P."/>
            <person name="Schaker P.C."/>
            <person name="Hoff-Risseti C."/>
            <person name="Alvarenga D.O."/>
            <person name="Varani A.M."/>
            <person name="Fiore M.F."/>
        </authorList>
    </citation>
    <scope>NUCLEOTIDE SEQUENCE [LARGE SCALE GENOMIC DNA]</scope>
    <source>
        <strain evidence="16">CENA303</strain>
    </source>
</reference>
<comment type="subcellular location">
    <subcellularLocation>
        <location evidence="1 12">Cytoplasm</location>
    </subcellularLocation>
</comment>
<evidence type="ECO:0000256" key="2">
    <source>
        <dbReference type="ARBA" id="ARBA00005528"/>
    </source>
</evidence>
<dbReference type="Pfam" id="PF04452">
    <property type="entry name" value="Methyltrans_RNA"/>
    <property type="match status" value="1"/>
</dbReference>
<dbReference type="InterPro" id="IPR046887">
    <property type="entry name" value="RsmE_PUA-like"/>
</dbReference>
<protein>
    <recommendedName>
        <fullName evidence="4 12">Ribosomal RNA small subunit methyltransferase E</fullName>
        <ecNumber evidence="3 12">2.1.1.193</ecNumber>
    </recommendedName>
</protein>
<dbReference type="InterPro" id="IPR015947">
    <property type="entry name" value="PUA-like_sf"/>
</dbReference>